<gene>
    <name evidence="1" type="ORF">B739_0489</name>
</gene>
<dbReference type="HOGENOM" id="CLU_3172678_0_0_10"/>
<name>J9R3U2_RIEAN</name>
<dbReference type="AlphaFoldDB" id="J9R3U2"/>
<dbReference type="Proteomes" id="UP000006276">
    <property type="component" value="Chromosome"/>
</dbReference>
<organism evidence="1 2">
    <name type="scientific">Riemerella anatipestifer RA-CH-1</name>
    <dbReference type="NCBI Taxonomy" id="1228997"/>
    <lineage>
        <taxon>Bacteria</taxon>
        <taxon>Pseudomonadati</taxon>
        <taxon>Bacteroidota</taxon>
        <taxon>Flavobacteriia</taxon>
        <taxon>Flavobacteriales</taxon>
        <taxon>Weeksellaceae</taxon>
        <taxon>Riemerella</taxon>
    </lineage>
</organism>
<accession>J9R3U2</accession>
<protein>
    <submittedName>
        <fullName evidence="1">Uncharacterized protein</fullName>
    </submittedName>
</protein>
<reference evidence="1 2" key="1">
    <citation type="submission" date="2012-09" db="EMBL/GenBank/DDBJ databases">
        <title>Riemerella anatipestifer vaccine strains.</title>
        <authorList>
            <person name="Chun C.A."/>
            <person name="Shu W.M."/>
            <person name="Kang Z.D."/>
            <person name="Jia W.X."/>
        </authorList>
    </citation>
    <scope>NUCLEOTIDE SEQUENCE [LARGE SCALE GENOMIC DNA]</scope>
    <source>
        <strain evidence="1 2">RA-CH-1</strain>
    </source>
</reference>
<keyword evidence="2" id="KW-1185">Reference proteome</keyword>
<dbReference type="EMBL" id="CP003787">
    <property type="protein sequence ID" value="AFR35093.1"/>
    <property type="molecule type" value="Genomic_DNA"/>
</dbReference>
<dbReference type="KEGG" id="rag:B739_0489"/>
<evidence type="ECO:0000313" key="1">
    <source>
        <dbReference type="EMBL" id="AFR35093.1"/>
    </source>
</evidence>
<proteinExistence type="predicted"/>
<evidence type="ECO:0000313" key="2">
    <source>
        <dbReference type="Proteomes" id="UP000006276"/>
    </source>
</evidence>
<sequence>MPHYKPQEASKRHKIFAKNEMRVMMKIIKKAGRPTTTGQPAFLIFRI</sequence>
<dbReference type="PATRIC" id="fig|1228997.3.peg.485"/>